<name>A0A381ZEF5_9ZZZZ</name>
<reference evidence="1" key="1">
    <citation type="submission" date="2018-05" db="EMBL/GenBank/DDBJ databases">
        <authorList>
            <person name="Lanie J.A."/>
            <person name="Ng W.-L."/>
            <person name="Kazmierczak K.M."/>
            <person name="Andrzejewski T.M."/>
            <person name="Davidsen T.M."/>
            <person name="Wayne K.J."/>
            <person name="Tettelin H."/>
            <person name="Glass J.I."/>
            <person name="Rusch D."/>
            <person name="Podicherti R."/>
            <person name="Tsui H.-C.T."/>
            <person name="Winkler M.E."/>
        </authorList>
    </citation>
    <scope>NUCLEOTIDE SEQUENCE</scope>
</reference>
<protein>
    <submittedName>
        <fullName evidence="1">Uncharacterized protein</fullName>
    </submittedName>
</protein>
<accession>A0A381ZEF5</accession>
<proteinExistence type="predicted"/>
<organism evidence="1">
    <name type="scientific">marine metagenome</name>
    <dbReference type="NCBI Taxonomy" id="408172"/>
    <lineage>
        <taxon>unclassified sequences</taxon>
        <taxon>metagenomes</taxon>
        <taxon>ecological metagenomes</taxon>
    </lineage>
</organism>
<feature type="non-terminal residue" evidence="1">
    <location>
        <position position="1"/>
    </location>
</feature>
<feature type="non-terminal residue" evidence="1">
    <location>
        <position position="879"/>
    </location>
</feature>
<sequence>EGDPFSEAVSTTQALGSEVSITITDEDLDAIIGWPTATTSTGDVDFMARSTDLAGNTTETGDADIVTIHVDEIVPKDKNSSNATPLTEMTTKVRDNNTHSVTVEGYWNIDTDHLEVDVGDLTGLDDNIVDGEVQLYGKISAYDWTTLGSERTISAGNLGDFSIKVSEYGDWETGLQTDAAPNGVKELDKGGLTWDEMDGNTIDIKVRITDAAGNYTEYSNDIAVFSLTNSRYITIDGTIEGHRPLIVEVTSDKANGWWGPESDNNTITLQVKAKDDEAITVTGGPPFIQLETGPEEIGVATYKSGTTAPMEFEYEIGDQETTLGNLPDGNLQLRLTPHNIDGEAIIDLNGAVMHSQGGNLLRTGVVNTTSPLLPKPNNSDAAVNPDNDPTIVGEDVKKSLDETTDLIIDGVDPYRVNIAGTEFDQIPLFIDYISTPGEENRIGYYNDRTETISFIIYFRNTSQDITIPQLGIDDAEVDLSLALVIDPFCNRAADDCGKIQIKVRLTEIGENPGSFVDMDLIDISPDDLTTGNGGAYSQTITYDASPLLKTVEAGTDDFEALSALKVDAVFVDRYSLSFYLEIIDLAGNKLETEPYSTEIIVDQTPPDKTGLITDVVATNAGDGEFYNIKSGYWNSHNTGIKLTVQLPDDDESLTNGTIQILGKITGGAWERLGIHDVYDANYDPSYNIDATEYGNNLSVIPSSTSELVDPNSFLIDPDPVDVTNKYVEDITGFDEGATLIFTARVFDVAGNYTDWDESLTTLTVDQTVPTVEEVTSDVGNIGTQSTHYVKEGGTVTIIVDASEDIFDTRGPEDSREAFGTDSDYSTLELDVGDGGPIPNPEINFDQIDGDKIYYNYTVLENESSEDGLPTITPDDHLRY</sequence>
<evidence type="ECO:0000313" key="1">
    <source>
        <dbReference type="EMBL" id="SVA87147.1"/>
    </source>
</evidence>
<dbReference type="EMBL" id="UINC01020851">
    <property type="protein sequence ID" value="SVA87147.1"/>
    <property type="molecule type" value="Genomic_DNA"/>
</dbReference>
<dbReference type="AlphaFoldDB" id="A0A381ZEF5"/>
<gene>
    <name evidence="1" type="ORF">METZ01_LOCUS140001</name>
</gene>